<dbReference type="InterPro" id="IPR029063">
    <property type="entry name" value="SAM-dependent_MTases_sf"/>
</dbReference>
<dbReference type="EMBL" id="JAVRER010000002">
    <property type="protein sequence ID" value="MDT0414314.1"/>
    <property type="molecule type" value="Genomic_DNA"/>
</dbReference>
<gene>
    <name evidence="2" type="ORF">RM574_02320</name>
</gene>
<name>A0ABD5DZ07_9ACTN</name>
<protein>
    <submittedName>
        <fullName evidence="2">Class I SAM-dependent methyltransferase</fullName>
        <ecNumber evidence="2">2.1.1.-</ecNumber>
    </submittedName>
</protein>
<evidence type="ECO:0000259" key="1">
    <source>
        <dbReference type="Pfam" id="PF13649"/>
    </source>
</evidence>
<dbReference type="AlphaFoldDB" id="A0ABD5DZ07"/>
<dbReference type="GO" id="GO:0032259">
    <property type="term" value="P:methylation"/>
    <property type="evidence" value="ECO:0007669"/>
    <property type="project" value="UniProtKB-KW"/>
</dbReference>
<accession>A0ABD5DZ07</accession>
<dbReference type="PANTHER" id="PTHR43591:SF99">
    <property type="entry name" value="OS06G0646000 PROTEIN"/>
    <property type="match status" value="1"/>
</dbReference>
<dbReference type="InterPro" id="IPR041698">
    <property type="entry name" value="Methyltransf_25"/>
</dbReference>
<dbReference type="Pfam" id="PF13649">
    <property type="entry name" value="Methyltransf_25"/>
    <property type="match status" value="1"/>
</dbReference>
<dbReference type="RefSeq" id="WP_093852672.1">
    <property type="nucleotide sequence ID" value="NZ_JAVRER010000002.1"/>
</dbReference>
<organism evidence="2 3">
    <name type="scientific">Streptomyces evansiae</name>
    <dbReference type="NCBI Taxonomy" id="3075535"/>
    <lineage>
        <taxon>Bacteria</taxon>
        <taxon>Bacillati</taxon>
        <taxon>Actinomycetota</taxon>
        <taxon>Actinomycetes</taxon>
        <taxon>Kitasatosporales</taxon>
        <taxon>Streptomycetaceae</taxon>
        <taxon>Streptomyces</taxon>
    </lineage>
</organism>
<keyword evidence="2" id="KW-0489">Methyltransferase</keyword>
<dbReference type="Gene3D" id="3.40.50.150">
    <property type="entry name" value="Vaccinia Virus protein VP39"/>
    <property type="match status" value="1"/>
</dbReference>
<dbReference type="PANTHER" id="PTHR43591">
    <property type="entry name" value="METHYLTRANSFERASE"/>
    <property type="match status" value="1"/>
</dbReference>
<evidence type="ECO:0000313" key="2">
    <source>
        <dbReference type="EMBL" id="MDT0414314.1"/>
    </source>
</evidence>
<comment type="caution">
    <text evidence="2">The sequence shown here is derived from an EMBL/GenBank/DDBJ whole genome shotgun (WGS) entry which is preliminary data.</text>
</comment>
<reference evidence="3" key="1">
    <citation type="submission" date="2023-07" db="EMBL/GenBank/DDBJ databases">
        <title>30 novel species of actinomycetes from the DSMZ collection.</title>
        <authorList>
            <person name="Nouioui I."/>
        </authorList>
    </citation>
    <scope>NUCLEOTIDE SEQUENCE [LARGE SCALE GENOMIC DNA]</scope>
    <source>
        <strain evidence="3">DSM 41982</strain>
    </source>
</reference>
<evidence type="ECO:0000313" key="3">
    <source>
        <dbReference type="Proteomes" id="UP001183607"/>
    </source>
</evidence>
<dbReference type="EC" id="2.1.1.-" evidence="2"/>
<dbReference type="CDD" id="cd02440">
    <property type="entry name" value="AdoMet_MTases"/>
    <property type="match status" value="1"/>
</dbReference>
<dbReference type="Proteomes" id="UP001183607">
    <property type="component" value="Unassembled WGS sequence"/>
</dbReference>
<dbReference type="SUPFAM" id="SSF53335">
    <property type="entry name" value="S-adenosyl-L-methionine-dependent methyltransferases"/>
    <property type="match status" value="1"/>
</dbReference>
<sequence>MAPHAGPATAAEPLTAFLEAGSEALPGEFGRLVAAFWTDGALNDPAAAREAVPRFLASWDGADAAHRGYLALGLGLFAEAEYPELDGPVALAVRQGLDRFLDEARGHTTVSPLTLALVYLLSHFPDERARVLPAFAHVPLDPDDRTRLDRGLTRLDPDDPDLGRAWPSPHDWDIDAQERDFDRAWTMTLTPEQITGTWDDDTRTLWATAGAKALWSLAHGMPTPVTDENPYWSAGHRAAGPRPGTDFAGHASSLRCPSCRGELAFEERGARCRNCSTFYPVALGGILDLSRRERSGAGVSDAAEDVEADVLQNAAVMSTIGEHYEAGLRPAFLRVMGQNWDGAVTPAIEDAYLHGRLRRAAAHSEGPVLDLAAGAGRWTWVVADAVGADRVIAADLNDAMLHWLRGRLPQVSAVRADALELPLADASVTAVNCWNALQAMPDAAQAIAEIGRCLKPGGVLTLMTFRWADDQVYRYFQRSHIFPARPEGYLLFEPREIRSWLAAAGLSVVEESGPGTFVLLTAKREG</sequence>
<keyword evidence="2" id="KW-0808">Transferase</keyword>
<proteinExistence type="predicted"/>
<dbReference type="GO" id="GO:0008168">
    <property type="term" value="F:methyltransferase activity"/>
    <property type="evidence" value="ECO:0007669"/>
    <property type="project" value="UniProtKB-KW"/>
</dbReference>
<feature type="domain" description="Methyltransferase" evidence="1">
    <location>
        <begin position="368"/>
        <end position="458"/>
    </location>
</feature>